<reference evidence="2" key="1">
    <citation type="submission" date="2023-04" db="EMBL/GenBank/DDBJ databases">
        <authorList>
            <consortium name="ELIXIR-Norway"/>
        </authorList>
    </citation>
    <scope>NUCLEOTIDE SEQUENCE [LARGE SCALE GENOMIC DNA]</scope>
</reference>
<protein>
    <submittedName>
        <fullName evidence="2">Uncharacterized protein</fullName>
    </submittedName>
</protein>
<sequence>MGADSDPARQACWRPGRGRLGSQALSREAAAPPDAPDSQTIDAPGLLHAGPSIPGFDSKTRPGLQLEQLVSSTPATAPPRRLGARTRHQAQAREGDRAGRAGLERAHDSSFRPREGAPEPQVEARSALVGAEHPTRCVSRAAEQRGLQLGPQSPPGEEETHCVQVPGGADSASRA</sequence>
<proteinExistence type="predicted"/>
<dbReference type="Proteomes" id="UP001176941">
    <property type="component" value="Chromosome 11"/>
</dbReference>
<gene>
    <name evidence="2" type="ORF">MRATA1EN1_LOCUS3385</name>
</gene>
<accession>A0ABN8XZ70</accession>
<evidence type="ECO:0000313" key="2">
    <source>
        <dbReference type="EMBL" id="CAI9154423.1"/>
    </source>
</evidence>
<name>A0ABN8XZ70_RANTA</name>
<dbReference type="EMBL" id="OX459947">
    <property type="protein sequence ID" value="CAI9154423.1"/>
    <property type="molecule type" value="Genomic_DNA"/>
</dbReference>
<evidence type="ECO:0000313" key="3">
    <source>
        <dbReference type="Proteomes" id="UP001176941"/>
    </source>
</evidence>
<keyword evidence="3" id="KW-1185">Reference proteome</keyword>
<feature type="compositionally biased region" description="Basic and acidic residues" evidence="1">
    <location>
        <begin position="91"/>
        <end position="117"/>
    </location>
</feature>
<feature type="region of interest" description="Disordered" evidence="1">
    <location>
        <begin position="1"/>
        <end position="175"/>
    </location>
</feature>
<organism evidence="2 3">
    <name type="scientific">Rangifer tarandus platyrhynchus</name>
    <name type="common">Svalbard reindeer</name>
    <dbReference type="NCBI Taxonomy" id="3082113"/>
    <lineage>
        <taxon>Eukaryota</taxon>
        <taxon>Metazoa</taxon>
        <taxon>Chordata</taxon>
        <taxon>Craniata</taxon>
        <taxon>Vertebrata</taxon>
        <taxon>Euteleostomi</taxon>
        <taxon>Mammalia</taxon>
        <taxon>Eutheria</taxon>
        <taxon>Laurasiatheria</taxon>
        <taxon>Artiodactyla</taxon>
        <taxon>Ruminantia</taxon>
        <taxon>Pecora</taxon>
        <taxon>Cervidae</taxon>
        <taxon>Odocoileinae</taxon>
        <taxon>Rangifer</taxon>
    </lineage>
</organism>
<evidence type="ECO:0000256" key="1">
    <source>
        <dbReference type="SAM" id="MobiDB-lite"/>
    </source>
</evidence>